<dbReference type="InParanoid" id="A0A369JPI4"/>
<feature type="compositionally biased region" description="Polar residues" evidence="3">
    <location>
        <begin position="142"/>
        <end position="153"/>
    </location>
</feature>
<proteinExistence type="inferred from homology"/>
<sequence>MPSENIRTCLRSSSAQGRVCTSIPEGYKMPPLQNTRTQDVFQSIVKGRKSWKTLKGGEIVWPPELEAALLEGLETYQPDDSRETRLLGRFPMRNRFISDYIFNKTGTRRTAKQVGSRLQQLRDTCGGKKLMQLLSPRRPPIGSSSLSHGFNYQTSDSDSCSDASSSPATPTDALTNFHGEKPSRTVISIDLLPDNMASGSSSFDHAFSGSQWEQMNGIFRPSPCPRPFHSINPTVTFVAPCTMSARSSFTVYVNGMVVFTETAPLVAVGPAPDHPPGSLLYSTTLVPGFWGRISDSRDRTQYTIVQDVLQDGPSGSLSMVFSAVYKFNYPSTSPDSYPHLPTIPSPVVAGPQILGDVDSSHAFLLPLDPMDMNIFNDIADYEFLVPDAKHAWDVRSHAEVSPDPSSGYFNSDDELDTSLSPASACFPTDFSNYANIVTDSEQM</sequence>
<feature type="domain" description="TEA" evidence="4">
    <location>
        <begin position="54"/>
        <end position="128"/>
    </location>
</feature>
<comment type="caution">
    <text evidence="5">The sequence shown here is derived from an EMBL/GenBank/DDBJ whole genome shotgun (WGS) entry which is preliminary data.</text>
</comment>
<dbReference type="Gene3D" id="6.10.20.40">
    <property type="entry name" value="TEA/ATTS domain"/>
    <property type="match status" value="1"/>
</dbReference>
<dbReference type="Pfam" id="PF01285">
    <property type="entry name" value="TEA"/>
    <property type="match status" value="1"/>
</dbReference>
<reference evidence="5" key="1">
    <citation type="submission" date="2018-04" db="EMBL/GenBank/DDBJ databases">
        <title>Whole genome sequencing of Hypsizygus marmoreus.</title>
        <authorList>
            <person name="Choi I.-G."/>
            <person name="Min B."/>
            <person name="Kim J.-G."/>
            <person name="Kim S."/>
            <person name="Oh Y.-L."/>
            <person name="Kong W.-S."/>
            <person name="Park H."/>
            <person name="Jeong J."/>
            <person name="Song E.-S."/>
        </authorList>
    </citation>
    <scope>NUCLEOTIDE SEQUENCE [LARGE SCALE GENOMIC DNA]</scope>
    <source>
        <strain evidence="5">51987-8</strain>
    </source>
</reference>
<dbReference type="PROSITE" id="PS51088">
    <property type="entry name" value="TEA_2"/>
    <property type="match status" value="1"/>
</dbReference>
<dbReference type="Proteomes" id="UP000076154">
    <property type="component" value="Unassembled WGS sequence"/>
</dbReference>
<evidence type="ECO:0000313" key="6">
    <source>
        <dbReference type="Proteomes" id="UP000076154"/>
    </source>
</evidence>
<name>A0A369JPI4_HYPMA</name>
<dbReference type="SMART" id="SM00426">
    <property type="entry name" value="TEA"/>
    <property type="match status" value="1"/>
</dbReference>
<keyword evidence="6" id="KW-1185">Reference proteome</keyword>
<dbReference type="InterPro" id="IPR038096">
    <property type="entry name" value="TEA/ATTS_sf"/>
</dbReference>
<evidence type="ECO:0000313" key="5">
    <source>
        <dbReference type="EMBL" id="RDB20686.1"/>
    </source>
</evidence>
<organism evidence="5 6">
    <name type="scientific">Hypsizygus marmoreus</name>
    <name type="common">White beech mushroom</name>
    <name type="synonym">Agaricus marmoreus</name>
    <dbReference type="NCBI Taxonomy" id="39966"/>
    <lineage>
        <taxon>Eukaryota</taxon>
        <taxon>Fungi</taxon>
        <taxon>Dikarya</taxon>
        <taxon>Basidiomycota</taxon>
        <taxon>Agaricomycotina</taxon>
        <taxon>Agaricomycetes</taxon>
        <taxon>Agaricomycetidae</taxon>
        <taxon>Agaricales</taxon>
        <taxon>Tricholomatineae</taxon>
        <taxon>Lyophyllaceae</taxon>
        <taxon>Hypsizygus</taxon>
    </lineage>
</organism>
<evidence type="ECO:0000256" key="3">
    <source>
        <dbReference type="SAM" id="MobiDB-lite"/>
    </source>
</evidence>
<evidence type="ECO:0000256" key="2">
    <source>
        <dbReference type="PROSITE-ProRule" id="PRU00505"/>
    </source>
</evidence>
<gene>
    <name evidence="5" type="primary">abaA</name>
    <name evidence="5" type="ORF">Hypma_012201</name>
</gene>
<evidence type="ECO:0000259" key="4">
    <source>
        <dbReference type="PROSITE" id="PS51088"/>
    </source>
</evidence>
<feature type="region of interest" description="Disordered" evidence="3">
    <location>
        <begin position="136"/>
        <end position="179"/>
    </location>
</feature>
<comment type="similarity">
    <text evidence="1">Belongs to the TEC1 family.</text>
</comment>
<dbReference type="GO" id="GO:0003700">
    <property type="term" value="F:DNA-binding transcription factor activity"/>
    <property type="evidence" value="ECO:0007669"/>
    <property type="project" value="InterPro"/>
</dbReference>
<feature type="compositionally biased region" description="Low complexity" evidence="3">
    <location>
        <begin position="154"/>
        <end position="173"/>
    </location>
</feature>
<accession>A0A369JPI4</accession>
<protein>
    <submittedName>
        <fullName evidence="5">Conidiophore development regulator abaA</fullName>
    </submittedName>
</protein>
<dbReference type="STRING" id="39966.A0A369JPI4"/>
<feature type="DNA-binding region" description="TEA" evidence="2">
    <location>
        <begin position="54"/>
        <end position="128"/>
    </location>
</feature>
<dbReference type="OrthoDB" id="10006572at2759"/>
<dbReference type="EMBL" id="LUEZ02000058">
    <property type="protein sequence ID" value="RDB20686.1"/>
    <property type="molecule type" value="Genomic_DNA"/>
</dbReference>
<evidence type="ECO:0000256" key="1">
    <source>
        <dbReference type="ARBA" id="ARBA00008421"/>
    </source>
</evidence>
<dbReference type="InterPro" id="IPR000818">
    <property type="entry name" value="TEA/ATTS_dom"/>
</dbReference>
<dbReference type="AlphaFoldDB" id="A0A369JPI4"/>